<dbReference type="Proteomes" id="UP000242146">
    <property type="component" value="Unassembled WGS sequence"/>
</dbReference>
<protein>
    <submittedName>
        <fullName evidence="3">ABC1-domain-containing protein</fullName>
    </submittedName>
</protein>
<keyword evidence="4" id="KW-1185">Reference proteome</keyword>
<dbReference type="PANTHER" id="PTHR43173:SF19">
    <property type="entry name" value="AARF DOMAIN-CONTAINING PROTEIN KINASE 1"/>
    <property type="match status" value="1"/>
</dbReference>
<dbReference type="EMBL" id="MCGT01000011">
    <property type="protein sequence ID" value="ORX55756.1"/>
    <property type="molecule type" value="Genomic_DNA"/>
</dbReference>
<evidence type="ECO:0000313" key="4">
    <source>
        <dbReference type="Proteomes" id="UP000242146"/>
    </source>
</evidence>
<comment type="caution">
    <text evidence="3">The sequence shown here is derived from an EMBL/GenBank/DDBJ whole genome shotgun (WGS) entry which is preliminary data.</text>
</comment>
<comment type="similarity">
    <text evidence="1">Belongs to the protein kinase superfamily. ADCK protein kinase family.</text>
</comment>
<dbReference type="CDD" id="cd13969">
    <property type="entry name" value="ADCK1-like"/>
    <property type="match status" value="1"/>
</dbReference>
<evidence type="ECO:0000256" key="1">
    <source>
        <dbReference type="ARBA" id="ARBA00009670"/>
    </source>
</evidence>
<evidence type="ECO:0000259" key="2">
    <source>
        <dbReference type="Pfam" id="PF03109"/>
    </source>
</evidence>
<dbReference type="Gene3D" id="1.10.510.10">
    <property type="entry name" value="Transferase(Phosphotransferase) domain 1"/>
    <property type="match status" value="1"/>
</dbReference>
<dbReference type="InterPro" id="IPR011009">
    <property type="entry name" value="Kinase-like_dom_sf"/>
</dbReference>
<dbReference type="GO" id="GO:0005743">
    <property type="term" value="C:mitochondrial inner membrane"/>
    <property type="evidence" value="ECO:0007669"/>
    <property type="project" value="TreeGrafter"/>
</dbReference>
<dbReference type="Pfam" id="PF03109">
    <property type="entry name" value="ABC1"/>
    <property type="match status" value="1"/>
</dbReference>
<dbReference type="STRING" id="101127.A0A1X2GKH6"/>
<dbReference type="InterPro" id="IPR004147">
    <property type="entry name" value="ABC1_dom"/>
</dbReference>
<dbReference type="InterPro" id="IPR051130">
    <property type="entry name" value="Mito_struct-func_regulator"/>
</dbReference>
<dbReference type="AlphaFoldDB" id="A0A1X2GKH6"/>
<dbReference type="OrthoDB" id="427480at2759"/>
<dbReference type="SUPFAM" id="SSF56112">
    <property type="entry name" value="Protein kinase-like (PK-like)"/>
    <property type="match status" value="1"/>
</dbReference>
<name>A0A1X2GKH6_9FUNG</name>
<gene>
    <name evidence="3" type="ORF">DM01DRAFT_1335145</name>
</gene>
<feature type="domain" description="ABC1 atypical kinase-like" evidence="2">
    <location>
        <begin position="147"/>
        <end position="398"/>
    </location>
</feature>
<dbReference type="GO" id="GO:0055088">
    <property type="term" value="P:lipid homeostasis"/>
    <property type="evidence" value="ECO:0007669"/>
    <property type="project" value="TreeGrafter"/>
</dbReference>
<sequence>MIRWGSTALHHSTLLIGRRSLTTATHIRTPASRWTRRIAYTAAVGSGLTALYYTNDNARHVMTAIDRCGVAGATGVAVAVDYKLTLSQSYATEHDMQQAKKQCHLRCAHRVLDALQHLGGIYVKLGQHVSAMVYLLPIEWTSTMAVLQDRCDPTPEEDIRQLFLSDYGQALDDVFDDFDWTPLGVASLAQVHKARLRSSGQWVAVKFQHPYLDEFCKIDMQTVSFIFDCIRRFFPDFGFSWLVEEMRESLPQELDFVHEANNARRVQQNFATNNHIALVIPETYWAIRRIMCMEFAEGSRIDDLNYMKEHGIDPRAVSSELTKAFSEMIFIHGFVHCDPHPGNVIIRPAKKNHKHRQNFDLVLLDHGLYRTLTDQLRLDYAHLWTALIKGDEDGIRTYSHRVGGTDGYRLFASMLTGREWAKIHASDLTSLRDPTELDRMATGAMQLLVEVADILGKMPRTVLLLLKTNDLLRHVDEQLNAVPDEKITYVIMGQYCAKAVWLDTKSYLVQQLSVLGWQWFLVKRLWAAWWDYHHLEYSLRVYQTISLVLDDLRSLFKKWLPWQ</sequence>
<evidence type="ECO:0000313" key="3">
    <source>
        <dbReference type="EMBL" id="ORX55756.1"/>
    </source>
</evidence>
<dbReference type="PANTHER" id="PTHR43173">
    <property type="entry name" value="ABC1 FAMILY PROTEIN"/>
    <property type="match status" value="1"/>
</dbReference>
<accession>A0A1X2GKH6</accession>
<organism evidence="3 4">
    <name type="scientific">Hesseltinella vesiculosa</name>
    <dbReference type="NCBI Taxonomy" id="101127"/>
    <lineage>
        <taxon>Eukaryota</taxon>
        <taxon>Fungi</taxon>
        <taxon>Fungi incertae sedis</taxon>
        <taxon>Mucoromycota</taxon>
        <taxon>Mucoromycotina</taxon>
        <taxon>Mucoromycetes</taxon>
        <taxon>Mucorales</taxon>
        <taxon>Cunninghamellaceae</taxon>
        <taxon>Hesseltinella</taxon>
    </lineage>
</organism>
<reference evidence="3 4" key="1">
    <citation type="submission" date="2016-07" db="EMBL/GenBank/DDBJ databases">
        <title>Pervasive Adenine N6-methylation of Active Genes in Fungi.</title>
        <authorList>
            <consortium name="DOE Joint Genome Institute"/>
            <person name="Mondo S.J."/>
            <person name="Dannebaum R.O."/>
            <person name="Kuo R.C."/>
            <person name="Labutti K."/>
            <person name="Haridas S."/>
            <person name="Kuo A."/>
            <person name="Salamov A."/>
            <person name="Ahrendt S.R."/>
            <person name="Lipzen A."/>
            <person name="Sullivan W."/>
            <person name="Andreopoulos W.B."/>
            <person name="Clum A."/>
            <person name="Lindquist E."/>
            <person name="Daum C."/>
            <person name="Ramamoorthy G.K."/>
            <person name="Gryganskyi A."/>
            <person name="Culley D."/>
            <person name="Magnuson J.K."/>
            <person name="James T.Y."/>
            <person name="O'Malley M.A."/>
            <person name="Stajich J.E."/>
            <person name="Spatafora J.W."/>
            <person name="Visel A."/>
            <person name="Grigoriev I.V."/>
        </authorList>
    </citation>
    <scope>NUCLEOTIDE SEQUENCE [LARGE SCALE GENOMIC DNA]</scope>
    <source>
        <strain evidence="3 4">NRRL 3301</strain>
    </source>
</reference>
<proteinExistence type="inferred from homology"/>
<dbReference type="InterPro" id="IPR045307">
    <property type="entry name" value="ADCK1_dom"/>
</dbReference>
<dbReference type="GO" id="GO:0007005">
    <property type="term" value="P:mitochondrion organization"/>
    <property type="evidence" value="ECO:0007669"/>
    <property type="project" value="TreeGrafter"/>
</dbReference>